<keyword evidence="10 13" id="KW-0863">Zinc-finger</keyword>
<dbReference type="InterPro" id="IPR001841">
    <property type="entry name" value="Znf_RING"/>
</dbReference>
<dbReference type="InterPro" id="IPR013083">
    <property type="entry name" value="Znf_RING/FYVE/PHD"/>
</dbReference>
<evidence type="ECO:0000313" key="16">
    <source>
        <dbReference type="Proteomes" id="UP000087171"/>
    </source>
</evidence>
<proteinExistence type="inferred from homology"/>
<comment type="function">
    <text evidence="3">Might act as an E3 ubiquitin-protein ligase, or as part of E3 complex, which accepts ubiquitin from specific E2 ubiquitin-conjugating enzymes and then transfers it to substrates.</text>
</comment>
<dbReference type="AlphaFoldDB" id="A0A1S2XZ66"/>
<evidence type="ECO:0000256" key="1">
    <source>
        <dbReference type="ARBA" id="ARBA00001798"/>
    </source>
</evidence>
<keyword evidence="12" id="KW-0862">Zinc</keyword>
<feature type="domain" description="RING-type" evidence="14">
    <location>
        <begin position="146"/>
        <end position="191"/>
    </location>
</feature>
<gene>
    <name evidence="17" type="primary">LOC101504799</name>
</gene>
<feature type="domain" description="RING-type" evidence="15">
    <location>
        <begin position="142"/>
        <end position="350"/>
    </location>
</feature>
<evidence type="ECO:0000256" key="4">
    <source>
        <dbReference type="ARBA" id="ARBA00004906"/>
    </source>
</evidence>
<dbReference type="GO" id="GO:0008270">
    <property type="term" value="F:zinc ion binding"/>
    <property type="evidence" value="ECO:0007669"/>
    <property type="project" value="UniProtKB-KW"/>
</dbReference>
<dbReference type="InterPro" id="IPR018957">
    <property type="entry name" value="Znf_C3HC4_RING-type"/>
</dbReference>
<dbReference type="Proteomes" id="UP000087171">
    <property type="component" value="Chromosome Ca4"/>
</dbReference>
<dbReference type="CDD" id="cd22582">
    <property type="entry name" value="BRcat_RBR_unk"/>
    <property type="match status" value="1"/>
</dbReference>
<evidence type="ECO:0000256" key="5">
    <source>
        <dbReference type="ARBA" id="ARBA00005884"/>
    </source>
</evidence>
<dbReference type="UniPathway" id="UPA00143"/>
<evidence type="ECO:0000256" key="3">
    <source>
        <dbReference type="ARBA" id="ARBA00003976"/>
    </source>
</evidence>
<dbReference type="Gene3D" id="1.20.120.1750">
    <property type="match status" value="1"/>
</dbReference>
<evidence type="ECO:0000256" key="9">
    <source>
        <dbReference type="ARBA" id="ARBA00022737"/>
    </source>
</evidence>
<dbReference type="Pfam" id="PF01485">
    <property type="entry name" value="IBR"/>
    <property type="match status" value="2"/>
</dbReference>
<dbReference type="PROSITE" id="PS51873">
    <property type="entry name" value="TRIAD"/>
    <property type="match status" value="1"/>
</dbReference>
<dbReference type="PROSITE" id="PS50089">
    <property type="entry name" value="ZF_RING_2"/>
    <property type="match status" value="1"/>
</dbReference>
<dbReference type="PaxDb" id="3827-XP_004496771.1"/>
<dbReference type="OrthoDB" id="1404126at2759"/>
<dbReference type="GeneID" id="101504799"/>
<dbReference type="eggNOG" id="KOG1812">
    <property type="taxonomic scope" value="Eukaryota"/>
</dbReference>
<keyword evidence="8" id="KW-0479">Metal-binding</keyword>
<comment type="cofactor">
    <cofactor evidence="2">
        <name>Zn(2+)</name>
        <dbReference type="ChEBI" id="CHEBI:29105"/>
    </cofactor>
</comment>
<evidence type="ECO:0000259" key="15">
    <source>
        <dbReference type="PROSITE" id="PS51873"/>
    </source>
</evidence>
<evidence type="ECO:0000256" key="13">
    <source>
        <dbReference type="PROSITE-ProRule" id="PRU00175"/>
    </source>
</evidence>
<keyword evidence="7" id="KW-0808">Transferase</keyword>
<keyword evidence="16" id="KW-1185">Reference proteome</keyword>
<comment type="pathway">
    <text evidence="4">Protein modification; protein ubiquitination.</text>
</comment>
<comment type="similarity">
    <text evidence="5">Belongs to the RBR family. Ariadne subfamily.</text>
</comment>
<dbReference type="GO" id="GO:0016567">
    <property type="term" value="P:protein ubiquitination"/>
    <property type="evidence" value="ECO:0007669"/>
    <property type="project" value="UniProtKB-UniPathway"/>
</dbReference>
<evidence type="ECO:0000313" key="17">
    <source>
        <dbReference type="RefSeq" id="XP_004496771.1"/>
    </source>
</evidence>
<dbReference type="KEGG" id="cam:101504799"/>
<keyword evidence="9" id="KW-0677">Repeat</keyword>
<keyword evidence="11" id="KW-0833">Ubl conjugation pathway</keyword>
<sequence>MELQTLLSSLGIDDIYFSVVSDDENNPVPVSDDENNPVPLSDDKYAEALQFQEALMASLITDHQNSSFSSSSSSPPPPPPALLCIASLITDHQNSSFSSSSSSPPPPPSALPCIASSSKSIVDVTVLPKMKFATEEASESSSIIICEICAEAKMVDEMFKSQKCYHSFCTECVTKHVATKIQENITVVPCPGLNCKGLLELDVCRSLLPKEVIDRWDDALCEALLLSVPKFYCPFKDCSAMLLDENEGGEEIRESECPFCHRLFCATCHVPWHPSVDCDEFQKLNVDERGIQDLLVRELANQKKWKRCPKCKFYIEKFEGCLHITCRCRFEFCYACGEKWTSNHGGCQRN</sequence>
<reference evidence="16" key="1">
    <citation type="journal article" date="2013" name="Nat. Biotechnol.">
        <title>Draft genome sequence of chickpea (Cicer arietinum) provides a resource for trait improvement.</title>
        <authorList>
            <person name="Varshney R.K."/>
            <person name="Song C."/>
            <person name="Saxena R.K."/>
            <person name="Azam S."/>
            <person name="Yu S."/>
            <person name="Sharpe A.G."/>
            <person name="Cannon S."/>
            <person name="Baek J."/>
            <person name="Rosen B.D."/>
            <person name="Tar'an B."/>
            <person name="Millan T."/>
            <person name="Zhang X."/>
            <person name="Ramsay L.D."/>
            <person name="Iwata A."/>
            <person name="Wang Y."/>
            <person name="Nelson W."/>
            <person name="Farmer A.D."/>
            <person name="Gaur P.M."/>
            <person name="Soderlund C."/>
            <person name="Penmetsa R.V."/>
            <person name="Xu C."/>
            <person name="Bharti A.K."/>
            <person name="He W."/>
            <person name="Winter P."/>
            <person name="Zhao S."/>
            <person name="Hane J.K."/>
            <person name="Carrasquilla-Garcia N."/>
            <person name="Condie J.A."/>
            <person name="Upadhyaya H.D."/>
            <person name="Luo M.C."/>
            <person name="Thudi M."/>
            <person name="Gowda C.L."/>
            <person name="Singh N.P."/>
            <person name="Lichtenzveig J."/>
            <person name="Gali K.K."/>
            <person name="Rubio J."/>
            <person name="Nadarajan N."/>
            <person name="Dolezel J."/>
            <person name="Bansal K.C."/>
            <person name="Xu X."/>
            <person name="Edwards D."/>
            <person name="Zhang G."/>
            <person name="Kahl G."/>
            <person name="Gil J."/>
            <person name="Singh K.B."/>
            <person name="Datta S.K."/>
            <person name="Jackson S.A."/>
            <person name="Wang J."/>
            <person name="Cook D.R."/>
        </authorList>
    </citation>
    <scope>NUCLEOTIDE SEQUENCE [LARGE SCALE GENOMIC DNA]</scope>
    <source>
        <strain evidence="16">cv. CDC Frontier</strain>
    </source>
</reference>
<accession>A0A1S2XZ66</accession>
<name>A0A1S2XZ66_CICAR</name>
<dbReference type="FunFam" id="1.20.120.1750:FF:000018">
    <property type="entry name" value="RBR-type E3 ubiquitin transferase"/>
    <property type="match status" value="1"/>
</dbReference>
<dbReference type="Gene3D" id="3.30.40.10">
    <property type="entry name" value="Zinc/RING finger domain, C3HC4 (zinc finger)"/>
    <property type="match status" value="1"/>
</dbReference>
<dbReference type="EC" id="2.3.2.31" evidence="6"/>
<dbReference type="CDD" id="cd22584">
    <property type="entry name" value="Rcat_RBR_unk"/>
    <property type="match status" value="1"/>
</dbReference>
<protein>
    <recommendedName>
        <fullName evidence="6">RBR-type E3 ubiquitin transferase</fullName>
        <ecNumber evidence="6">2.3.2.31</ecNumber>
    </recommendedName>
</protein>
<evidence type="ECO:0000256" key="11">
    <source>
        <dbReference type="ARBA" id="ARBA00022786"/>
    </source>
</evidence>
<dbReference type="FunFam" id="3.30.40.10:FF:000230">
    <property type="entry name" value="RBR-type E3 ubiquitin transferase"/>
    <property type="match status" value="1"/>
</dbReference>
<comment type="catalytic activity">
    <reaction evidence="1">
        <text>[E2 ubiquitin-conjugating enzyme]-S-ubiquitinyl-L-cysteine + [acceptor protein]-L-lysine = [E2 ubiquitin-conjugating enzyme]-L-cysteine + [acceptor protein]-N(6)-ubiquitinyl-L-lysine.</text>
        <dbReference type="EC" id="2.3.2.31"/>
    </reaction>
</comment>
<evidence type="ECO:0000256" key="2">
    <source>
        <dbReference type="ARBA" id="ARBA00001947"/>
    </source>
</evidence>
<dbReference type="InterPro" id="IPR044066">
    <property type="entry name" value="TRIAD_supradom"/>
</dbReference>
<organism evidence="16 17">
    <name type="scientific">Cicer arietinum</name>
    <name type="common">Chickpea</name>
    <name type="synonym">Garbanzo</name>
    <dbReference type="NCBI Taxonomy" id="3827"/>
    <lineage>
        <taxon>Eukaryota</taxon>
        <taxon>Viridiplantae</taxon>
        <taxon>Streptophyta</taxon>
        <taxon>Embryophyta</taxon>
        <taxon>Tracheophyta</taxon>
        <taxon>Spermatophyta</taxon>
        <taxon>Magnoliopsida</taxon>
        <taxon>eudicotyledons</taxon>
        <taxon>Gunneridae</taxon>
        <taxon>Pentapetalae</taxon>
        <taxon>rosids</taxon>
        <taxon>fabids</taxon>
        <taxon>Fabales</taxon>
        <taxon>Fabaceae</taxon>
        <taxon>Papilionoideae</taxon>
        <taxon>50 kb inversion clade</taxon>
        <taxon>NPAAA clade</taxon>
        <taxon>Hologalegina</taxon>
        <taxon>IRL clade</taxon>
        <taxon>Cicereae</taxon>
        <taxon>Cicer</taxon>
    </lineage>
</organism>
<reference evidence="17" key="2">
    <citation type="submission" date="2025-08" db="UniProtKB">
        <authorList>
            <consortium name="RefSeq"/>
        </authorList>
    </citation>
    <scope>IDENTIFICATION</scope>
    <source>
        <tissue evidence="17">Etiolated seedlings</tissue>
    </source>
</reference>
<dbReference type="InterPro" id="IPR002867">
    <property type="entry name" value="IBR_dom"/>
</dbReference>
<dbReference type="InterPro" id="IPR017907">
    <property type="entry name" value="Znf_RING_CS"/>
</dbReference>
<evidence type="ECO:0000256" key="12">
    <source>
        <dbReference type="ARBA" id="ARBA00022833"/>
    </source>
</evidence>
<dbReference type="GO" id="GO:0061630">
    <property type="term" value="F:ubiquitin protein ligase activity"/>
    <property type="evidence" value="ECO:0007669"/>
    <property type="project" value="UniProtKB-EC"/>
</dbReference>
<dbReference type="RefSeq" id="XP_004496771.1">
    <property type="nucleotide sequence ID" value="XM_004496714.3"/>
</dbReference>
<evidence type="ECO:0000256" key="8">
    <source>
        <dbReference type="ARBA" id="ARBA00022723"/>
    </source>
</evidence>
<evidence type="ECO:0000256" key="10">
    <source>
        <dbReference type="ARBA" id="ARBA00022771"/>
    </source>
</evidence>
<dbReference type="SUPFAM" id="SSF57850">
    <property type="entry name" value="RING/U-box"/>
    <property type="match status" value="3"/>
</dbReference>
<dbReference type="STRING" id="3827.A0A1S2XZ66"/>
<evidence type="ECO:0000259" key="14">
    <source>
        <dbReference type="PROSITE" id="PS50089"/>
    </source>
</evidence>
<dbReference type="InterPro" id="IPR031127">
    <property type="entry name" value="E3_UB_ligase_RBR"/>
</dbReference>
<dbReference type="SMART" id="SM00647">
    <property type="entry name" value="IBR"/>
    <property type="match status" value="2"/>
</dbReference>
<dbReference type="PROSITE" id="PS00518">
    <property type="entry name" value="ZF_RING_1"/>
    <property type="match status" value="1"/>
</dbReference>
<evidence type="ECO:0000256" key="6">
    <source>
        <dbReference type="ARBA" id="ARBA00012251"/>
    </source>
</evidence>
<evidence type="ECO:0000256" key="7">
    <source>
        <dbReference type="ARBA" id="ARBA00022679"/>
    </source>
</evidence>
<dbReference type="Pfam" id="PF00097">
    <property type="entry name" value="zf-C3HC4"/>
    <property type="match status" value="1"/>
</dbReference>
<dbReference type="PANTHER" id="PTHR11685">
    <property type="entry name" value="RBR FAMILY RING FINGER AND IBR DOMAIN-CONTAINING"/>
    <property type="match status" value="1"/>
</dbReference>